<keyword evidence="4" id="KW-0804">Transcription</keyword>
<comment type="similarity">
    <text evidence="1">Belongs to the LysR transcriptional regulatory family.</text>
</comment>
<evidence type="ECO:0000256" key="3">
    <source>
        <dbReference type="ARBA" id="ARBA00023125"/>
    </source>
</evidence>
<organism evidence="6 7">
    <name type="scientific">Chitinimonas prasina</name>
    <dbReference type="NCBI Taxonomy" id="1434937"/>
    <lineage>
        <taxon>Bacteria</taxon>
        <taxon>Pseudomonadati</taxon>
        <taxon>Pseudomonadota</taxon>
        <taxon>Betaproteobacteria</taxon>
        <taxon>Neisseriales</taxon>
        <taxon>Chitinibacteraceae</taxon>
        <taxon>Chitinimonas</taxon>
    </lineage>
</organism>
<proteinExistence type="inferred from homology"/>
<dbReference type="InterPro" id="IPR036390">
    <property type="entry name" value="WH_DNA-bd_sf"/>
</dbReference>
<evidence type="ECO:0000313" key="6">
    <source>
        <dbReference type="EMBL" id="GLR14871.1"/>
    </source>
</evidence>
<dbReference type="NCBIfam" id="NF008352">
    <property type="entry name" value="PRK11139.1"/>
    <property type="match status" value="1"/>
</dbReference>
<dbReference type="Pfam" id="PF03466">
    <property type="entry name" value="LysR_substrate"/>
    <property type="match status" value="1"/>
</dbReference>
<name>A0ABQ5YIQ6_9NEIS</name>
<dbReference type="CDD" id="cd08432">
    <property type="entry name" value="PBP2_GcdR_TrpI_HvrB_AmpR_like"/>
    <property type="match status" value="1"/>
</dbReference>
<dbReference type="Gene3D" id="3.40.190.10">
    <property type="entry name" value="Periplasmic binding protein-like II"/>
    <property type="match status" value="2"/>
</dbReference>
<dbReference type="PRINTS" id="PR00039">
    <property type="entry name" value="HTHLYSR"/>
</dbReference>
<evidence type="ECO:0000256" key="4">
    <source>
        <dbReference type="ARBA" id="ARBA00023163"/>
    </source>
</evidence>
<comment type="caution">
    <text evidence="6">The sequence shown here is derived from an EMBL/GenBank/DDBJ whole genome shotgun (WGS) entry which is preliminary data.</text>
</comment>
<dbReference type="Gene3D" id="1.10.10.10">
    <property type="entry name" value="Winged helix-like DNA-binding domain superfamily/Winged helix DNA-binding domain"/>
    <property type="match status" value="1"/>
</dbReference>
<dbReference type="InterPro" id="IPR058163">
    <property type="entry name" value="LysR-type_TF_proteobact-type"/>
</dbReference>
<evidence type="ECO:0000259" key="5">
    <source>
        <dbReference type="PROSITE" id="PS50931"/>
    </source>
</evidence>
<dbReference type="SUPFAM" id="SSF46785">
    <property type="entry name" value="Winged helix' DNA-binding domain"/>
    <property type="match status" value="1"/>
</dbReference>
<dbReference type="SUPFAM" id="SSF53850">
    <property type="entry name" value="Periplasmic binding protein-like II"/>
    <property type="match status" value="1"/>
</dbReference>
<dbReference type="InterPro" id="IPR000847">
    <property type="entry name" value="LysR_HTH_N"/>
</dbReference>
<keyword evidence="7" id="KW-1185">Reference proteome</keyword>
<evidence type="ECO:0000256" key="1">
    <source>
        <dbReference type="ARBA" id="ARBA00009437"/>
    </source>
</evidence>
<accession>A0ABQ5YIQ6</accession>
<dbReference type="RefSeq" id="WP_284197945.1">
    <property type="nucleotide sequence ID" value="NZ_BSOG01000006.1"/>
</dbReference>
<dbReference type="Proteomes" id="UP001156706">
    <property type="component" value="Unassembled WGS sequence"/>
</dbReference>
<evidence type="ECO:0000256" key="2">
    <source>
        <dbReference type="ARBA" id="ARBA00023015"/>
    </source>
</evidence>
<dbReference type="InterPro" id="IPR005119">
    <property type="entry name" value="LysR_subst-bd"/>
</dbReference>
<dbReference type="PANTHER" id="PTHR30537:SF79">
    <property type="entry name" value="TRANSCRIPTIONAL REGULATOR-RELATED"/>
    <property type="match status" value="1"/>
</dbReference>
<sequence length="313" mass="34355">MDSLFKTPGRLPSLPALRAFEAAARTGSVARAAEELFVTPGAVSHQIKSLEAQLGFPLFVRQGRGLALTTEGTRLAVTLNRLLVDVGGELESIRRERERPRLTVSALPSFTARWLTPRLGRFIEAYPEVELWVQSSKALESLTTGGIDLGIRLGPGNWRGVHAERFLDEFFMVVASPKLPGGLPRTPAELVGRPLLRGDGEPWKPWFDLVGLDLPEPTQGLVFSDSGLLVQATTEGQGIALARRSLVQDDLASGKLVRLFEATLPFQWSYWLVTAAPPPHRPVLQTFIDWLKAEILISLQSAEPDTQPRPCAD</sequence>
<dbReference type="InterPro" id="IPR036388">
    <property type="entry name" value="WH-like_DNA-bd_sf"/>
</dbReference>
<dbReference type="EMBL" id="BSOG01000006">
    <property type="protein sequence ID" value="GLR14871.1"/>
    <property type="molecule type" value="Genomic_DNA"/>
</dbReference>
<keyword evidence="3 6" id="KW-0238">DNA-binding</keyword>
<evidence type="ECO:0000313" key="7">
    <source>
        <dbReference type="Proteomes" id="UP001156706"/>
    </source>
</evidence>
<keyword evidence="2" id="KW-0805">Transcription regulation</keyword>
<dbReference type="GO" id="GO:0003677">
    <property type="term" value="F:DNA binding"/>
    <property type="evidence" value="ECO:0007669"/>
    <property type="project" value="UniProtKB-KW"/>
</dbReference>
<gene>
    <name evidence="6" type="ORF">GCM10007907_36610</name>
</gene>
<feature type="domain" description="HTH lysR-type" evidence="5">
    <location>
        <begin position="12"/>
        <end position="69"/>
    </location>
</feature>
<dbReference type="Pfam" id="PF00126">
    <property type="entry name" value="HTH_1"/>
    <property type="match status" value="1"/>
</dbReference>
<dbReference type="PANTHER" id="PTHR30537">
    <property type="entry name" value="HTH-TYPE TRANSCRIPTIONAL REGULATOR"/>
    <property type="match status" value="1"/>
</dbReference>
<protein>
    <submittedName>
        <fullName evidence="6">DNA-binding transcriptional activator GcvA</fullName>
    </submittedName>
</protein>
<dbReference type="PROSITE" id="PS50931">
    <property type="entry name" value="HTH_LYSR"/>
    <property type="match status" value="1"/>
</dbReference>
<reference evidence="7" key="1">
    <citation type="journal article" date="2019" name="Int. J. Syst. Evol. Microbiol.">
        <title>The Global Catalogue of Microorganisms (GCM) 10K type strain sequencing project: providing services to taxonomists for standard genome sequencing and annotation.</title>
        <authorList>
            <consortium name="The Broad Institute Genomics Platform"/>
            <consortium name="The Broad Institute Genome Sequencing Center for Infectious Disease"/>
            <person name="Wu L."/>
            <person name="Ma J."/>
        </authorList>
    </citation>
    <scope>NUCLEOTIDE SEQUENCE [LARGE SCALE GENOMIC DNA]</scope>
    <source>
        <strain evidence="7">NBRC 110044</strain>
    </source>
</reference>